<dbReference type="Proteomes" id="UP000323300">
    <property type="component" value="Unassembled WGS sequence"/>
</dbReference>
<proteinExistence type="predicted"/>
<dbReference type="RefSeq" id="WP_149764118.1">
    <property type="nucleotide sequence ID" value="NZ_FOSL01000040.1"/>
</dbReference>
<evidence type="ECO:0000313" key="2">
    <source>
        <dbReference type="Proteomes" id="UP000323300"/>
    </source>
</evidence>
<name>A0A1I4F9G0_9HYPH</name>
<dbReference type="EMBL" id="FOSL01000040">
    <property type="protein sequence ID" value="SFL14632.1"/>
    <property type="molecule type" value="Genomic_DNA"/>
</dbReference>
<protein>
    <submittedName>
        <fullName evidence="1">Uncharacterized protein</fullName>
    </submittedName>
</protein>
<reference evidence="1 2" key="1">
    <citation type="submission" date="2016-10" db="EMBL/GenBank/DDBJ databases">
        <authorList>
            <person name="Varghese N."/>
            <person name="Submissions S."/>
        </authorList>
    </citation>
    <scope>NUCLEOTIDE SEQUENCE [LARGE SCALE GENOMIC DNA]</scope>
    <source>
        <strain evidence="1 2">DSM 21822</strain>
    </source>
</reference>
<dbReference type="OrthoDB" id="8092584at2"/>
<sequence>MMTIETENGRQLDALLAELHEMLPDSSTQDVAAFADAHPGYRRQILAFAAAWLVMPSGVEGEGVSDEQPSSGVVAALDRFWAKGATPVSDPFAALDYAALERIAAECRIDASILRKLERRLIDAMTIPGKLLAWLAHSLGSDIASLFGFLCGAPVSSGADYYAPSGPKATGKINFADAVRSSTLTGEQKDFWLREAGS</sequence>
<evidence type="ECO:0000313" key="1">
    <source>
        <dbReference type="EMBL" id="SFL14632.1"/>
    </source>
</evidence>
<dbReference type="AlphaFoldDB" id="A0A1I4F9G0"/>
<gene>
    <name evidence="1" type="ORF">SAMN04488498_1407</name>
</gene>
<keyword evidence="2" id="KW-1185">Reference proteome</keyword>
<accession>A0A1I4F9G0</accession>
<organism evidence="1 2">
    <name type="scientific">Neomesorhizobium albiziae</name>
    <dbReference type="NCBI Taxonomy" id="335020"/>
    <lineage>
        <taxon>Bacteria</taxon>
        <taxon>Pseudomonadati</taxon>
        <taxon>Pseudomonadota</taxon>
        <taxon>Alphaproteobacteria</taxon>
        <taxon>Hyphomicrobiales</taxon>
        <taxon>Phyllobacteriaceae</taxon>
        <taxon>Neomesorhizobium</taxon>
    </lineage>
</organism>